<dbReference type="EMBL" id="SPPV01000028">
    <property type="protein sequence ID" value="TFU48596.1"/>
    <property type="molecule type" value="Genomic_DNA"/>
</dbReference>
<accession>A0A3L8AEL4</accession>
<dbReference type="InterPro" id="IPR012373">
    <property type="entry name" value="Ferrdict_sens_TM"/>
</dbReference>
<evidence type="ECO:0000313" key="5">
    <source>
        <dbReference type="EMBL" id="TFU48596.1"/>
    </source>
</evidence>
<reference evidence="4 6" key="1">
    <citation type="submission" date="2018-09" db="EMBL/GenBank/DDBJ databases">
        <title>Murine metabolic-syndrome-specific gut microbial biobank.</title>
        <authorList>
            <person name="Liu C."/>
        </authorList>
    </citation>
    <scope>NUCLEOTIDE SEQUENCE [LARGE SCALE GENOMIC DNA]</scope>
    <source>
        <strain evidence="4 6">0.1X-D8-26</strain>
    </source>
</reference>
<dbReference type="PIRSF" id="PIRSF018266">
    <property type="entry name" value="FecR"/>
    <property type="match status" value="1"/>
</dbReference>
<evidence type="ECO:0000259" key="3">
    <source>
        <dbReference type="Pfam" id="PF16344"/>
    </source>
</evidence>
<dbReference type="Gene3D" id="3.55.50.30">
    <property type="match status" value="1"/>
</dbReference>
<protein>
    <submittedName>
        <fullName evidence="4">FecR family protein</fullName>
    </submittedName>
</protein>
<dbReference type="AlphaFoldDB" id="A0A3L8AEL4"/>
<proteinExistence type="predicted"/>
<dbReference type="OrthoDB" id="1493027at2"/>
<dbReference type="GO" id="GO:0016989">
    <property type="term" value="F:sigma factor antagonist activity"/>
    <property type="evidence" value="ECO:0007669"/>
    <property type="project" value="TreeGrafter"/>
</dbReference>
<dbReference type="Proteomes" id="UP000298073">
    <property type="component" value="Unassembled WGS sequence"/>
</dbReference>
<evidence type="ECO:0000313" key="6">
    <source>
        <dbReference type="Proteomes" id="UP000267159"/>
    </source>
</evidence>
<evidence type="ECO:0000256" key="1">
    <source>
        <dbReference type="SAM" id="Phobius"/>
    </source>
</evidence>
<name>A0A3L8AEL4_9BACE</name>
<keyword evidence="1" id="KW-0472">Membrane</keyword>
<sequence length="383" mass="44407">MNPIENIPDFVVYALSTPELRSSEELQQWLAESQANKDLFDDLLAYREAERRLLPENTPDVELQWKRIRQKKRQKRIQYYWKFIGIAASLLLVLSIGLYQMKKIPKLESQEIETQISLADVIDQPETSIITYSENKSRPIILSTQKGKKTTIHTQILDYTQTSHTRATELLTLTTPRGKSIQVILNDSTEVWLNAESRLSYPSQFTDSTRTVHLEGEAYFKVASNAKCPFIVKHHANTTRALGTEFNIRSYTNEKKHVTLIKGKVLLTDTLSLQKEVLLPGQDAEYDSDSGMTIKKVNPYEFTAWKEDLFYFEQTDLLSLMKVLGRWYNTTIVFKDEDIKQYRFTFWAKRSDNLKTTLSMLNQMGTVLIRINSQENTVLVSKR</sequence>
<dbReference type="Pfam" id="PF04773">
    <property type="entry name" value="FecR"/>
    <property type="match status" value="1"/>
</dbReference>
<dbReference type="Proteomes" id="UP000267159">
    <property type="component" value="Unassembled WGS sequence"/>
</dbReference>
<keyword evidence="1" id="KW-1133">Transmembrane helix</keyword>
<comment type="caution">
    <text evidence="4">The sequence shown here is derived from an EMBL/GenBank/DDBJ whole genome shotgun (WGS) entry which is preliminary data.</text>
</comment>
<dbReference type="InterPro" id="IPR032508">
    <property type="entry name" value="FecR_C"/>
</dbReference>
<evidence type="ECO:0000313" key="7">
    <source>
        <dbReference type="Proteomes" id="UP000298073"/>
    </source>
</evidence>
<dbReference type="EMBL" id="RAZM01000004">
    <property type="protein sequence ID" value="RLT81497.1"/>
    <property type="molecule type" value="Genomic_DNA"/>
</dbReference>
<dbReference type="STRING" id="1235814.GCA_000613385_02620"/>
<gene>
    <name evidence="4" type="ORF">D7Y07_02515</name>
    <name evidence="5" type="ORF">E4T97_13100</name>
</gene>
<dbReference type="PANTHER" id="PTHR30273">
    <property type="entry name" value="PERIPLASMIC SIGNAL SENSOR AND SIGMA FACTOR ACTIVATOR FECR-RELATED"/>
    <property type="match status" value="1"/>
</dbReference>
<evidence type="ECO:0000313" key="4">
    <source>
        <dbReference type="EMBL" id="RLT81497.1"/>
    </source>
</evidence>
<dbReference type="RefSeq" id="WP_121765157.1">
    <property type="nucleotide sequence ID" value="NZ_CABIXU010000001.1"/>
</dbReference>
<feature type="domain" description="Protein FecR C-terminal" evidence="3">
    <location>
        <begin position="310"/>
        <end position="375"/>
    </location>
</feature>
<organism evidence="4 6">
    <name type="scientific">Bacteroides acidifaciens</name>
    <dbReference type="NCBI Taxonomy" id="85831"/>
    <lineage>
        <taxon>Bacteria</taxon>
        <taxon>Pseudomonadati</taxon>
        <taxon>Bacteroidota</taxon>
        <taxon>Bacteroidia</taxon>
        <taxon>Bacteroidales</taxon>
        <taxon>Bacteroidaceae</taxon>
        <taxon>Bacteroides</taxon>
    </lineage>
</organism>
<feature type="domain" description="FecR protein" evidence="2">
    <location>
        <begin position="172"/>
        <end position="265"/>
    </location>
</feature>
<feature type="transmembrane region" description="Helical" evidence="1">
    <location>
        <begin position="79"/>
        <end position="99"/>
    </location>
</feature>
<dbReference type="Pfam" id="PF16344">
    <property type="entry name" value="FecR_C"/>
    <property type="match status" value="1"/>
</dbReference>
<dbReference type="Gene3D" id="2.60.120.1440">
    <property type="match status" value="1"/>
</dbReference>
<keyword evidence="1" id="KW-0812">Transmembrane</keyword>
<dbReference type="InterPro" id="IPR006860">
    <property type="entry name" value="FecR"/>
</dbReference>
<reference evidence="5 7" key="2">
    <citation type="submission" date="2019-03" db="EMBL/GenBank/DDBJ databases">
        <title>Diversity of the mouse oral microbiome.</title>
        <authorList>
            <person name="Joseph S."/>
            <person name="Aduse-Opoku J."/>
            <person name="Curtis M."/>
            <person name="Wade W."/>
            <person name="Hashim A."/>
        </authorList>
    </citation>
    <scope>NUCLEOTIDE SEQUENCE [LARGE SCALE GENOMIC DNA]</scope>
    <source>
        <strain evidence="5 7">P2318</strain>
    </source>
</reference>
<evidence type="ECO:0000259" key="2">
    <source>
        <dbReference type="Pfam" id="PF04773"/>
    </source>
</evidence>
<dbReference type="PANTHER" id="PTHR30273:SF2">
    <property type="entry name" value="PROTEIN FECR"/>
    <property type="match status" value="1"/>
</dbReference>